<dbReference type="EMBL" id="CP079981">
    <property type="protein sequence ID" value="QYA41319.1"/>
    <property type="molecule type" value="Genomic_DNA"/>
</dbReference>
<dbReference type="PANTHER" id="PTHR13947">
    <property type="entry name" value="GNAT FAMILY N-ACETYLTRANSFERASE"/>
    <property type="match status" value="1"/>
</dbReference>
<keyword evidence="1" id="KW-0808">Transferase</keyword>
<evidence type="ECO:0000256" key="1">
    <source>
        <dbReference type="ARBA" id="ARBA00022679"/>
    </source>
</evidence>
<feature type="domain" description="N-acetyltransferase" evidence="2">
    <location>
        <begin position="1"/>
        <end position="133"/>
    </location>
</feature>
<dbReference type="PROSITE" id="PS51186">
    <property type="entry name" value="GNAT"/>
    <property type="match status" value="1"/>
</dbReference>
<evidence type="ECO:0000313" key="4">
    <source>
        <dbReference type="Proteomes" id="UP000826802"/>
    </source>
</evidence>
<sequence>MLKQVYEINDEILALLLLADPSIEMINQYISESSIYILEQSKFTGVVVLKEVSESTMEIMNIAVSEAYQGKGYGKLMLKEAEKIAKHSGYNNLIIATANSSLNQLALYQKCGFRLHEIEKDFFINAYKEVIIENGIRAMDKIILSKLVC</sequence>
<protein>
    <submittedName>
        <fullName evidence="3">GNAT family N-acetyltransferase</fullName>
    </submittedName>
</protein>
<dbReference type="Pfam" id="PF00583">
    <property type="entry name" value="Acetyltransf_1"/>
    <property type="match status" value="1"/>
</dbReference>
<dbReference type="Proteomes" id="UP000826802">
    <property type="component" value="Chromosome"/>
</dbReference>
<accession>A0AAJ4P8Y9</accession>
<dbReference type="RefSeq" id="WP_219502398.1">
    <property type="nucleotide sequence ID" value="NZ_CP079981.1"/>
</dbReference>
<reference evidence="3 4" key="1">
    <citation type="submission" date="2021-07" db="EMBL/GenBank/DDBJ databases">
        <title>Prevalence and characterization of methicillin-resistant Macrococcus spp. in food producing animals and meat in Switzerland in 2019.</title>
        <authorList>
            <person name="Keller J.E."/>
            <person name="Schwendener S."/>
            <person name="Neuenschwander J."/>
            <person name="Overesch G."/>
            <person name="Perreten V."/>
        </authorList>
    </citation>
    <scope>NUCLEOTIDE SEQUENCE [LARGE SCALE GENOMIC DNA]</scope>
    <source>
        <strain evidence="3 4">19Msa0936</strain>
    </source>
</reference>
<dbReference type="CDD" id="cd04301">
    <property type="entry name" value="NAT_SF"/>
    <property type="match status" value="1"/>
</dbReference>
<organism evidence="3 4">
    <name type="scientific">Macrococcoides bohemicum</name>
    <dbReference type="NCBI Taxonomy" id="1903056"/>
    <lineage>
        <taxon>Bacteria</taxon>
        <taxon>Bacillati</taxon>
        <taxon>Bacillota</taxon>
        <taxon>Bacilli</taxon>
        <taxon>Bacillales</taxon>
        <taxon>Staphylococcaceae</taxon>
        <taxon>Macrococcoides</taxon>
    </lineage>
</organism>
<dbReference type="AlphaFoldDB" id="A0AAJ4P8Y9"/>
<evidence type="ECO:0000259" key="2">
    <source>
        <dbReference type="PROSITE" id="PS51186"/>
    </source>
</evidence>
<dbReference type="InterPro" id="IPR000182">
    <property type="entry name" value="GNAT_dom"/>
</dbReference>
<evidence type="ECO:0000313" key="3">
    <source>
        <dbReference type="EMBL" id="QYA41319.1"/>
    </source>
</evidence>
<dbReference type="InterPro" id="IPR050769">
    <property type="entry name" value="NAT_camello-type"/>
</dbReference>
<gene>
    <name evidence="3" type="ORF">KYI11_06585</name>
</gene>
<keyword evidence="4" id="KW-1185">Reference proteome</keyword>
<proteinExistence type="predicted"/>
<dbReference type="PANTHER" id="PTHR13947:SF37">
    <property type="entry name" value="LD18367P"/>
    <property type="match status" value="1"/>
</dbReference>
<name>A0AAJ4P8Y9_9STAP</name>
<dbReference type="GO" id="GO:0008080">
    <property type="term" value="F:N-acetyltransferase activity"/>
    <property type="evidence" value="ECO:0007669"/>
    <property type="project" value="InterPro"/>
</dbReference>